<keyword evidence="3" id="KW-1185">Reference proteome</keyword>
<evidence type="ECO:0000256" key="1">
    <source>
        <dbReference type="SAM" id="MobiDB-lite"/>
    </source>
</evidence>
<evidence type="ECO:0000313" key="3">
    <source>
        <dbReference type="Proteomes" id="UP000077202"/>
    </source>
</evidence>
<gene>
    <name evidence="2" type="ORF">AXG93_4170s1200</name>
</gene>
<feature type="region of interest" description="Disordered" evidence="1">
    <location>
        <begin position="69"/>
        <end position="107"/>
    </location>
</feature>
<sequence length="137" mass="15006">MNERKVPFQDSSIYLSERPSVERHGHCTHAQMAEIKRAPIINLTNRTGENKAGVKLQDPRPWSRKFRLPLAQRGSLQDPRIGSSAQASSEMPSRAGRPAVTRGSGRFQLSGGAKAARAAASSPRICALYALLTLRRS</sequence>
<name>A0A176VL37_MARPO</name>
<proteinExistence type="predicted"/>
<dbReference type="Proteomes" id="UP000077202">
    <property type="component" value="Unassembled WGS sequence"/>
</dbReference>
<comment type="caution">
    <text evidence="2">The sequence shown here is derived from an EMBL/GenBank/DDBJ whole genome shotgun (WGS) entry which is preliminary data.</text>
</comment>
<accession>A0A176VL37</accession>
<dbReference type="EMBL" id="LVLJ01003355">
    <property type="protein sequence ID" value="OAE21679.1"/>
    <property type="molecule type" value="Genomic_DNA"/>
</dbReference>
<organism evidence="2 3">
    <name type="scientific">Marchantia polymorpha subsp. ruderalis</name>
    <dbReference type="NCBI Taxonomy" id="1480154"/>
    <lineage>
        <taxon>Eukaryota</taxon>
        <taxon>Viridiplantae</taxon>
        <taxon>Streptophyta</taxon>
        <taxon>Embryophyta</taxon>
        <taxon>Marchantiophyta</taxon>
        <taxon>Marchantiopsida</taxon>
        <taxon>Marchantiidae</taxon>
        <taxon>Marchantiales</taxon>
        <taxon>Marchantiaceae</taxon>
        <taxon>Marchantia</taxon>
    </lineage>
</organism>
<reference evidence="2" key="1">
    <citation type="submission" date="2016-03" db="EMBL/GenBank/DDBJ databases">
        <title>Mechanisms controlling the formation of the plant cell surface in tip-growing cells are functionally conserved among land plants.</title>
        <authorList>
            <person name="Honkanen S."/>
            <person name="Jones V.A."/>
            <person name="Morieri G."/>
            <person name="Champion C."/>
            <person name="Hetherington A.J."/>
            <person name="Kelly S."/>
            <person name="Saint-Marcoux D."/>
            <person name="Proust H."/>
            <person name="Prescott H."/>
            <person name="Dolan L."/>
        </authorList>
    </citation>
    <scope>NUCLEOTIDE SEQUENCE [LARGE SCALE GENOMIC DNA]</scope>
    <source>
        <tissue evidence="2">Whole gametophyte</tissue>
    </source>
</reference>
<evidence type="ECO:0000313" key="2">
    <source>
        <dbReference type="EMBL" id="OAE21679.1"/>
    </source>
</evidence>
<dbReference type="AlphaFoldDB" id="A0A176VL37"/>
<protein>
    <submittedName>
        <fullName evidence="2">Uncharacterized protein</fullName>
    </submittedName>
</protein>